<evidence type="ECO:0000313" key="2">
    <source>
        <dbReference type="Proteomes" id="UP001153334"/>
    </source>
</evidence>
<keyword evidence="2" id="KW-1185">Reference proteome</keyword>
<name>A0ACC2ITV5_9PEZI</name>
<evidence type="ECO:0000313" key="1">
    <source>
        <dbReference type="EMBL" id="KAJ8118640.1"/>
    </source>
</evidence>
<gene>
    <name evidence="1" type="ORF">ONZ43_g3950</name>
</gene>
<protein>
    <submittedName>
        <fullName evidence="1">Uncharacterized protein</fullName>
    </submittedName>
</protein>
<accession>A0ACC2ITV5</accession>
<comment type="caution">
    <text evidence="1">The sequence shown here is derived from an EMBL/GenBank/DDBJ whole genome shotgun (WGS) entry which is preliminary data.</text>
</comment>
<sequence length="998" mass="114299">MADDESPNEAEQRTADAMRWIQEANYIPQDEQYEWLPFCEALVDSHRDAQDVLRRPPPPPAPEGGGGGPTNRKDVVFGTDPSRLVPDVGESWNRVLYVPAWMDPDYREEVIETPNMALLRNSVGTRDSLYNLRPALRLSDTIRNPTEYALRFGIADGRLDGRSRMSPTWSRTRDPFDDLANQANMLSDRDRQEALELSRQRYQQMNQAPVPGREILPEVMEQFLTRRGLLSERRPGAELKNAADRGISLDEVLDELEKGNPQIRKAHQVFLDNALDDQDYQRTLLGGLTTDELVMHNLHTMTDDVVVDLDNPIHPMAEYRLMGYKAKNDALWDALQPALRLASMVLSRGPPILEALIDMTTRQPIPPEQDGRENKTTPTLSHYVLQQDVDLSRTYPALRTLEEVYKYDWKSNVFRILSRILVLDIDWAFDLGGQVAQMEDDDVPDDGHQSFVWGSTAIDVKTKIRVRIAGDMMWPLLVPEYSASEKMMVSFAVATTLLHELAPSSLLARRMLGPGDTRDAGLGTTSDSVQDQDPEVTRLLRSLAGELYSKDNIEPYFRDVPVDEVGKDLEYSLWGSAVGLPAAEMKSLRHIIGLKFALGFDTYPDPPNGTRVGAARPMMRYIRPASLGYIGKFFSKRFWADEFEAYGFAALKMWPDGRPQLNLRHVPRKSELSVDSRRHGPYMAAFLRGVPSILSQSRHPVFAEYLGALKLELTYREQMEEWWTKEVENWDRELLYPLHPSIDKFLDDYAKAEVLQELRAAQDQMPYYMQWREDQVDKDQPPRSFDQWRQDAESEWREAFRYGGLLMRELLVVHNEMQNDMGNLQRMVFYYLQTKPPGAEFPLVVRAAEGRVIGKVYSRLNANRLAAENIAASVARIAADPSLVDVRGRWLEWLARFQSTQTEFAEVLSMFVQGCGARSGDFDIPRKARFKRLPTGDWKNPSERYRKLALRDYTRAHPEVRKTIDDFLFQFRNSDPIRSRPVRVGQRGPKPHPQASPP</sequence>
<dbReference type="Proteomes" id="UP001153334">
    <property type="component" value="Unassembled WGS sequence"/>
</dbReference>
<dbReference type="EMBL" id="JAPESX010000994">
    <property type="protein sequence ID" value="KAJ8118640.1"/>
    <property type="molecule type" value="Genomic_DNA"/>
</dbReference>
<organism evidence="1 2">
    <name type="scientific">Nemania bipapillata</name>
    <dbReference type="NCBI Taxonomy" id="110536"/>
    <lineage>
        <taxon>Eukaryota</taxon>
        <taxon>Fungi</taxon>
        <taxon>Dikarya</taxon>
        <taxon>Ascomycota</taxon>
        <taxon>Pezizomycotina</taxon>
        <taxon>Sordariomycetes</taxon>
        <taxon>Xylariomycetidae</taxon>
        <taxon>Xylariales</taxon>
        <taxon>Xylariaceae</taxon>
        <taxon>Nemania</taxon>
    </lineage>
</organism>
<proteinExistence type="predicted"/>
<reference evidence="1" key="1">
    <citation type="submission" date="2022-11" db="EMBL/GenBank/DDBJ databases">
        <title>Genome Sequence of Nemania bipapillata.</title>
        <authorList>
            <person name="Buettner E."/>
        </authorList>
    </citation>
    <scope>NUCLEOTIDE SEQUENCE</scope>
    <source>
        <strain evidence="1">CP14</strain>
    </source>
</reference>